<dbReference type="OrthoDB" id="425082at2759"/>
<accession>A0A1Y1VHI0</accession>
<proteinExistence type="predicted"/>
<name>A0A1Y1VHI0_9FUNG</name>
<evidence type="ECO:0000256" key="1">
    <source>
        <dbReference type="SAM" id="MobiDB-lite"/>
    </source>
</evidence>
<dbReference type="EMBL" id="MCFH01000007">
    <property type="protein sequence ID" value="ORX56473.1"/>
    <property type="molecule type" value="Genomic_DNA"/>
</dbReference>
<gene>
    <name evidence="2" type="ORF">BCR36DRAFT_580778</name>
</gene>
<feature type="compositionally biased region" description="Basic and acidic residues" evidence="1">
    <location>
        <begin position="261"/>
        <end position="272"/>
    </location>
</feature>
<feature type="compositionally biased region" description="Low complexity" evidence="1">
    <location>
        <begin position="227"/>
        <end position="249"/>
    </location>
</feature>
<dbReference type="InterPro" id="IPR032727">
    <property type="entry name" value="CLAMP"/>
</dbReference>
<dbReference type="Proteomes" id="UP000193719">
    <property type="component" value="Unassembled WGS sequence"/>
</dbReference>
<dbReference type="Pfam" id="PF14769">
    <property type="entry name" value="CLAMP"/>
    <property type="match status" value="1"/>
</dbReference>
<comment type="caution">
    <text evidence="2">The sequence shown here is derived from an EMBL/GenBank/DDBJ whole genome shotgun (WGS) entry which is preliminary data.</text>
</comment>
<sequence>MAYSMQWQDLSLKQINQFYDTVIQQNAISLIESWFPSDDSANKKRILYDFYYFILMFAKEIHLEPIQTSIFFSIMKKTHENCISSPYMKLDEDYALFQKLILDHSIDRPPFSKKYFTLDQITKITDYATNTYFRHYSMYKYTFTKQQKLTLNTVEIVKNLNTKEEDKDEQVIDSEEGNQQNDENIDSSDGTNNETINIVEIDKNIDKKDSSKEIEDIKDKIEEENITEQNNSNITTENNINSENATNQISSENENVDEESKEQNEEKLEEISPREKAIQELKILIENAISPKIQELKVSLTTMLTNSEDQLIKQIKKMDDAKKKAVKDATAVKKDAKGDKGKDDKKKSAKGKKK</sequence>
<protein>
    <submittedName>
        <fullName evidence="2">Uncharacterized protein</fullName>
    </submittedName>
</protein>
<feature type="compositionally biased region" description="Polar residues" evidence="1">
    <location>
        <begin position="177"/>
        <end position="195"/>
    </location>
</feature>
<evidence type="ECO:0000313" key="2">
    <source>
        <dbReference type="EMBL" id="ORX56473.1"/>
    </source>
</evidence>
<feature type="region of interest" description="Disordered" evidence="1">
    <location>
        <begin position="319"/>
        <end position="354"/>
    </location>
</feature>
<feature type="compositionally biased region" description="Basic and acidic residues" evidence="1">
    <location>
        <begin position="319"/>
        <end position="346"/>
    </location>
</feature>
<feature type="compositionally biased region" description="Acidic residues" evidence="1">
    <location>
        <begin position="166"/>
        <end position="176"/>
    </location>
</feature>
<dbReference type="PANTHER" id="PTHR28457">
    <property type="entry name" value="COILED-COIL DOMAIN-CONTAINING PROTEIN 189"/>
    <property type="match status" value="1"/>
</dbReference>
<dbReference type="PANTHER" id="PTHR28457:SF1">
    <property type="entry name" value="CILIA- AND FLAGELLA-ASSOCIATED PROTEIN 119"/>
    <property type="match status" value="1"/>
</dbReference>
<organism evidence="2 3">
    <name type="scientific">Piromyces finnis</name>
    <dbReference type="NCBI Taxonomy" id="1754191"/>
    <lineage>
        <taxon>Eukaryota</taxon>
        <taxon>Fungi</taxon>
        <taxon>Fungi incertae sedis</taxon>
        <taxon>Chytridiomycota</taxon>
        <taxon>Chytridiomycota incertae sedis</taxon>
        <taxon>Neocallimastigomycetes</taxon>
        <taxon>Neocallimastigales</taxon>
        <taxon>Neocallimastigaceae</taxon>
        <taxon>Piromyces</taxon>
    </lineage>
</organism>
<feature type="region of interest" description="Disordered" evidence="1">
    <location>
        <begin position="221"/>
        <end position="272"/>
    </location>
</feature>
<reference evidence="2 3" key="1">
    <citation type="submission" date="2016-08" db="EMBL/GenBank/DDBJ databases">
        <title>Genomes of anaerobic fungi encode conserved fungal cellulosomes for biomass hydrolysis.</title>
        <authorList>
            <consortium name="DOE Joint Genome Institute"/>
            <person name="Haitjema C.H."/>
            <person name="Gilmore S.P."/>
            <person name="Henske J.K."/>
            <person name="Solomon K.V."/>
            <person name="De Groot R."/>
            <person name="Kuo A."/>
            <person name="Mondo S.J."/>
            <person name="Salamov A.A."/>
            <person name="Labutti K."/>
            <person name="Zhao Z."/>
            <person name="Chiniquy J."/>
            <person name="Barry K."/>
            <person name="Brewer H.M."/>
            <person name="Purvine S.O."/>
            <person name="Wright A.T."/>
            <person name="Boxma B."/>
            <person name="Van Alen T."/>
            <person name="Hackstein J.H."/>
            <person name="Baker S.E."/>
            <person name="Grigoriev I.V."/>
            <person name="O'Malley M.A."/>
        </authorList>
    </citation>
    <scope>NUCLEOTIDE SEQUENCE [LARGE SCALE GENOMIC DNA]</scope>
    <source>
        <strain evidence="3">finn</strain>
    </source>
</reference>
<reference evidence="2 3" key="2">
    <citation type="submission" date="2016-08" db="EMBL/GenBank/DDBJ databases">
        <title>Pervasive Adenine N6-methylation of Active Genes in Fungi.</title>
        <authorList>
            <consortium name="DOE Joint Genome Institute"/>
            <person name="Mondo S.J."/>
            <person name="Dannebaum R.O."/>
            <person name="Kuo R.C."/>
            <person name="Labutti K."/>
            <person name="Haridas S."/>
            <person name="Kuo A."/>
            <person name="Salamov A."/>
            <person name="Ahrendt S.R."/>
            <person name="Lipzen A."/>
            <person name="Sullivan W."/>
            <person name="Andreopoulos W.B."/>
            <person name="Clum A."/>
            <person name="Lindquist E."/>
            <person name="Daum C."/>
            <person name="Ramamoorthy G.K."/>
            <person name="Gryganskyi A."/>
            <person name="Culley D."/>
            <person name="Magnuson J.K."/>
            <person name="James T.Y."/>
            <person name="O'Malley M.A."/>
            <person name="Stajich J.E."/>
            <person name="Spatafora J.W."/>
            <person name="Visel A."/>
            <person name="Grigoriev I.V."/>
        </authorList>
    </citation>
    <scope>NUCLEOTIDE SEQUENCE [LARGE SCALE GENOMIC DNA]</scope>
    <source>
        <strain evidence="3">finn</strain>
    </source>
</reference>
<evidence type="ECO:0000313" key="3">
    <source>
        <dbReference type="Proteomes" id="UP000193719"/>
    </source>
</evidence>
<dbReference type="AlphaFoldDB" id="A0A1Y1VHI0"/>
<keyword evidence="3" id="KW-1185">Reference proteome</keyword>
<dbReference type="STRING" id="1754191.A0A1Y1VHI0"/>
<feature type="region of interest" description="Disordered" evidence="1">
    <location>
        <begin position="164"/>
        <end position="195"/>
    </location>
</feature>